<evidence type="ECO:0000256" key="2">
    <source>
        <dbReference type="ARBA" id="ARBA00022679"/>
    </source>
</evidence>
<keyword evidence="1" id="KW-0328">Glycosyltransferase</keyword>
<name>A0A438N2D2_EXOME</name>
<dbReference type="PANTHER" id="PTHR31306:SF8">
    <property type="entry name" value="GLYCOSYLTRANSFERASE FAMILY 34 PROTEIN"/>
    <property type="match status" value="1"/>
</dbReference>
<dbReference type="GO" id="GO:0000139">
    <property type="term" value="C:Golgi membrane"/>
    <property type="evidence" value="ECO:0007669"/>
    <property type="project" value="TreeGrafter"/>
</dbReference>
<dbReference type="EMBL" id="NAJM01000026">
    <property type="protein sequence ID" value="RVX69837.1"/>
    <property type="molecule type" value="Genomic_DNA"/>
</dbReference>
<accession>A0A438N2D2</accession>
<feature type="region of interest" description="Disordered" evidence="3">
    <location>
        <begin position="255"/>
        <end position="315"/>
    </location>
</feature>
<protein>
    <recommendedName>
        <fullName evidence="6">Galactosyl transferase GMA12/MNN10 family protein</fullName>
    </recommendedName>
</protein>
<evidence type="ECO:0008006" key="6">
    <source>
        <dbReference type="Google" id="ProtNLM"/>
    </source>
</evidence>
<reference evidence="4 5" key="1">
    <citation type="submission" date="2017-03" db="EMBL/GenBank/DDBJ databases">
        <title>Genomes of endolithic fungi from Antarctica.</title>
        <authorList>
            <person name="Coleine C."/>
            <person name="Masonjones S."/>
            <person name="Stajich J.E."/>
        </authorList>
    </citation>
    <scope>NUCLEOTIDE SEQUENCE [LARGE SCALE GENOMIC DNA]</scope>
    <source>
        <strain evidence="4 5">CCFEE 6314</strain>
    </source>
</reference>
<dbReference type="Proteomes" id="UP000288859">
    <property type="component" value="Unassembled WGS sequence"/>
</dbReference>
<dbReference type="AlphaFoldDB" id="A0A438N2D2"/>
<dbReference type="VEuPathDB" id="FungiDB:PV10_07925"/>
<comment type="caution">
    <text evidence="4">The sequence shown here is derived from an EMBL/GenBank/DDBJ whole genome shotgun (WGS) entry which is preliminary data.</text>
</comment>
<evidence type="ECO:0000256" key="3">
    <source>
        <dbReference type="SAM" id="MobiDB-lite"/>
    </source>
</evidence>
<dbReference type="GO" id="GO:0016757">
    <property type="term" value="F:glycosyltransferase activity"/>
    <property type="evidence" value="ECO:0007669"/>
    <property type="project" value="UniProtKB-KW"/>
</dbReference>
<dbReference type="GO" id="GO:0006487">
    <property type="term" value="P:protein N-linked glycosylation"/>
    <property type="evidence" value="ECO:0007669"/>
    <property type="project" value="TreeGrafter"/>
</dbReference>
<proteinExistence type="predicted"/>
<gene>
    <name evidence="4" type="ORF">B0A52_05671</name>
</gene>
<organism evidence="4 5">
    <name type="scientific">Exophiala mesophila</name>
    <name type="common">Black yeast-like fungus</name>
    <dbReference type="NCBI Taxonomy" id="212818"/>
    <lineage>
        <taxon>Eukaryota</taxon>
        <taxon>Fungi</taxon>
        <taxon>Dikarya</taxon>
        <taxon>Ascomycota</taxon>
        <taxon>Pezizomycotina</taxon>
        <taxon>Eurotiomycetes</taxon>
        <taxon>Chaetothyriomycetidae</taxon>
        <taxon>Chaetothyriales</taxon>
        <taxon>Herpotrichiellaceae</taxon>
        <taxon>Exophiala</taxon>
    </lineage>
</organism>
<evidence type="ECO:0000256" key="1">
    <source>
        <dbReference type="ARBA" id="ARBA00022676"/>
    </source>
</evidence>
<dbReference type="OrthoDB" id="407658at2759"/>
<feature type="compositionally biased region" description="Basic and acidic residues" evidence="3">
    <location>
        <begin position="255"/>
        <end position="302"/>
    </location>
</feature>
<evidence type="ECO:0000313" key="5">
    <source>
        <dbReference type="Proteomes" id="UP000288859"/>
    </source>
</evidence>
<dbReference type="InterPro" id="IPR008630">
    <property type="entry name" value="Glyco_trans_34"/>
</dbReference>
<keyword evidence="2" id="KW-0808">Transferase</keyword>
<dbReference type="PANTHER" id="PTHR31306">
    <property type="entry name" value="ALPHA-1,6-MANNOSYLTRANSFERASE MNN11-RELATED"/>
    <property type="match status" value="1"/>
</dbReference>
<sequence>MIGKSNLRLIGIIVTLLCMGTVLTDWLNILRARHLELDLQPNRKVAQKQSDIAQSAIGKLSMLYGEPNSLYERALAAHLPHNQKFGYKMYVLREKTLPGYWSKPAYILSQLLAELALPEEERLEWLVWFDGDIFGDQSAMGMWVKEDRFRPNIMHVPQRWFNAYAGYRGVNDGQYSDPLAPPTKFKANSIKEGDLLVHHAGNQALRTQRMSPWMDIAEQHLPQWELDLDDTGYEQEIREFWEVEAPKEEKRVDIQIEKEDKLEEERLRRKQEKAEAAQKKKAEAQEAERKKQETDDGKKNDQDPEVQVPETSGPP</sequence>
<evidence type="ECO:0000313" key="4">
    <source>
        <dbReference type="EMBL" id="RVX69837.1"/>
    </source>
</evidence>